<feature type="domain" description="SKP1 component POZ" evidence="6">
    <location>
        <begin position="1"/>
        <end position="60"/>
    </location>
</feature>
<dbReference type="InterPro" id="IPR001232">
    <property type="entry name" value="SKP1-like"/>
</dbReference>
<gene>
    <name evidence="7" type="ORF">FCM35_KLT04651</name>
</gene>
<dbReference type="GO" id="GO:0009867">
    <property type="term" value="P:jasmonic acid mediated signaling pathway"/>
    <property type="evidence" value="ECO:0007669"/>
    <property type="project" value="UniProtKB-ARBA"/>
</dbReference>
<dbReference type="InterPro" id="IPR016897">
    <property type="entry name" value="SKP1"/>
</dbReference>
<evidence type="ECO:0000313" key="8">
    <source>
        <dbReference type="Proteomes" id="UP000623129"/>
    </source>
</evidence>
<dbReference type="SUPFAM" id="SSF54695">
    <property type="entry name" value="POZ domain"/>
    <property type="match status" value="1"/>
</dbReference>
<proteinExistence type="inferred from homology"/>
<sequence length="169" mass="19650">MFTVQTKDDEMLTVPQTVVDQCKTIIDFKEHLICDNYLPLPEITSATLKLVIAYCEKHHVDASKIETTNEGSSTTPASPKISDEELSNWDNNFLDMKKSELHYLIRAAQYLRIEGLLEVSVQKMATILNRSPDDIRVTFQIKSDFTEDDKEELRGKYQRWLSGFRVRWF</sequence>
<dbReference type="SUPFAM" id="SSF81382">
    <property type="entry name" value="Skp1 dimerisation domain-like"/>
    <property type="match status" value="1"/>
</dbReference>
<evidence type="ECO:0000256" key="2">
    <source>
        <dbReference type="ARBA" id="ARBA00009993"/>
    </source>
</evidence>
<organism evidence="7 8">
    <name type="scientific">Carex littledalei</name>
    <dbReference type="NCBI Taxonomy" id="544730"/>
    <lineage>
        <taxon>Eukaryota</taxon>
        <taxon>Viridiplantae</taxon>
        <taxon>Streptophyta</taxon>
        <taxon>Embryophyta</taxon>
        <taxon>Tracheophyta</taxon>
        <taxon>Spermatophyta</taxon>
        <taxon>Magnoliopsida</taxon>
        <taxon>Liliopsida</taxon>
        <taxon>Poales</taxon>
        <taxon>Cyperaceae</taxon>
        <taxon>Cyperoideae</taxon>
        <taxon>Cariceae</taxon>
        <taxon>Carex</taxon>
        <taxon>Carex subgen. Euthyceras</taxon>
    </lineage>
</organism>
<dbReference type="PIRSF" id="PIRSF028729">
    <property type="entry name" value="E3_ubiquit_lig_SCF_Skp"/>
    <property type="match status" value="1"/>
</dbReference>
<dbReference type="GO" id="GO:0016567">
    <property type="term" value="P:protein ubiquitination"/>
    <property type="evidence" value="ECO:0007669"/>
    <property type="project" value="UniProtKB-UniRule"/>
</dbReference>
<dbReference type="EMBL" id="SWLB01000014">
    <property type="protein sequence ID" value="KAF3329320.1"/>
    <property type="molecule type" value="Genomic_DNA"/>
</dbReference>
<protein>
    <recommendedName>
        <fullName evidence="4">SKP1-like protein</fullName>
    </recommendedName>
</protein>
<feature type="domain" description="SKP1 component dimerisation" evidence="5">
    <location>
        <begin position="115"/>
        <end position="158"/>
    </location>
</feature>
<dbReference type="GO" id="GO:0006511">
    <property type="term" value="P:ubiquitin-dependent protein catabolic process"/>
    <property type="evidence" value="ECO:0007669"/>
    <property type="project" value="InterPro"/>
</dbReference>
<dbReference type="OrthoDB" id="2016172at2759"/>
<accession>A0A833QMR4</accession>
<comment type="function">
    <text evidence="4">Involved in ubiquitination and subsequent proteasomal degradation of target proteins. Together with CUL1, RBX1 and a F-box protein, it forms a SCF E3 ubiquitin ligase complex. The functional specificity of this complex depends on the type of F-box protein. In the SCF complex, it serves as an adapter that links the F-box protein to CUL1.</text>
</comment>
<dbReference type="InterPro" id="IPR036296">
    <property type="entry name" value="SKP1-like_dim_sf"/>
</dbReference>
<comment type="caution">
    <text evidence="7">The sequence shown here is derived from an EMBL/GenBank/DDBJ whole genome shotgun (WGS) entry which is preliminary data.</text>
</comment>
<evidence type="ECO:0000256" key="1">
    <source>
        <dbReference type="ARBA" id="ARBA00004906"/>
    </source>
</evidence>
<dbReference type="SMART" id="SM00512">
    <property type="entry name" value="Skp1"/>
    <property type="match status" value="1"/>
</dbReference>
<evidence type="ECO:0000259" key="5">
    <source>
        <dbReference type="Pfam" id="PF01466"/>
    </source>
</evidence>
<name>A0A833QMR4_9POAL</name>
<comment type="pathway">
    <text evidence="1 4">Protein modification; protein ubiquitination.</text>
</comment>
<dbReference type="InterPro" id="IPR016073">
    <property type="entry name" value="Skp1_comp_POZ"/>
</dbReference>
<dbReference type="Pfam" id="PF01466">
    <property type="entry name" value="Skp1"/>
    <property type="match status" value="1"/>
</dbReference>
<dbReference type="Proteomes" id="UP000623129">
    <property type="component" value="Unassembled WGS sequence"/>
</dbReference>
<dbReference type="PANTHER" id="PTHR11165">
    <property type="entry name" value="SKP1"/>
    <property type="match status" value="1"/>
</dbReference>
<evidence type="ECO:0000259" key="6">
    <source>
        <dbReference type="Pfam" id="PF03931"/>
    </source>
</evidence>
<reference evidence="7" key="1">
    <citation type="submission" date="2020-01" db="EMBL/GenBank/DDBJ databases">
        <title>Genome sequence of Kobresia littledalei, the first chromosome-level genome in the family Cyperaceae.</title>
        <authorList>
            <person name="Qu G."/>
        </authorList>
    </citation>
    <scope>NUCLEOTIDE SEQUENCE</scope>
    <source>
        <strain evidence="7">C.B.Clarke</strain>
        <tissue evidence="7">Leaf</tissue>
    </source>
</reference>
<dbReference type="AlphaFoldDB" id="A0A833QMR4"/>
<dbReference type="InterPro" id="IPR016072">
    <property type="entry name" value="Skp1_comp_dimer"/>
</dbReference>
<comment type="similarity">
    <text evidence="2 4">Belongs to the SKP1 family.</text>
</comment>
<comment type="subunit">
    <text evidence="4">Part of a SCF (SKP1-cullin-F-box) protein ligase complex.</text>
</comment>
<keyword evidence="8" id="KW-1185">Reference proteome</keyword>
<evidence type="ECO:0000313" key="7">
    <source>
        <dbReference type="EMBL" id="KAF3329320.1"/>
    </source>
</evidence>
<dbReference type="Pfam" id="PF03931">
    <property type="entry name" value="Skp1_POZ"/>
    <property type="match status" value="1"/>
</dbReference>
<keyword evidence="3 4" id="KW-0833">Ubl conjugation pathway</keyword>
<dbReference type="UniPathway" id="UPA00143"/>
<evidence type="ECO:0000256" key="4">
    <source>
        <dbReference type="PIRNR" id="PIRNR028729"/>
    </source>
</evidence>
<dbReference type="Gene3D" id="3.30.710.10">
    <property type="entry name" value="Potassium Channel Kv1.1, Chain A"/>
    <property type="match status" value="1"/>
</dbReference>
<evidence type="ECO:0000256" key="3">
    <source>
        <dbReference type="ARBA" id="ARBA00022786"/>
    </source>
</evidence>
<dbReference type="InterPro" id="IPR011333">
    <property type="entry name" value="SKP1/BTB/POZ_sf"/>
</dbReference>